<name>A0ABP4NP24_9ACTN</name>
<dbReference type="CDD" id="cd03024">
    <property type="entry name" value="DsbA_FrnE"/>
    <property type="match status" value="1"/>
</dbReference>
<accession>A0ABP4NP24</accession>
<dbReference type="Proteomes" id="UP001501705">
    <property type="component" value="Unassembled WGS sequence"/>
</dbReference>
<dbReference type="RefSeq" id="WP_344233335.1">
    <property type="nucleotide sequence ID" value="NZ_BAAAPH010000006.1"/>
</dbReference>
<dbReference type="InterPro" id="IPR001853">
    <property type="entry name" value="DSBA-like_thioredoxin_dom"/>
</dbReference>
<dbReference type="SUPFAM" id="SSF52833">
    <property type="entry name" value="Thioredoxin-like"/>
    <property type="match status" value="1"/>
</dbReference>
<dbReference type="Pfam" id="PF01323">
    <property type="entry name" value="DSBA"/>
    <property type="match status" value="1"/>
</dbReference>
<dbReference type="PANTHER" id="PTHR13887">
    <property type="entry name" value="GLUTATHIONE S-TRANSFERASE KAPPA"/>
    <property type="match status" value="1"/>
</dbReference>
<dbReference type="EMBL" id="BAAAPH010000006">
    <property type="protein sequence ID" value="GAA1565111.1"/>
    <property type="molecule type" value="Genomic_DNA"/>
</dbReference>
<evidence type="ECO:0000313" key="2">
    <source>
        <dbReference type="EMBL" id="GAA1565111.1"/>
    </source>
</evidence>
<reference evidence="3" key="1">
    <citation type="journal article" date="2019" name="Int. J. Syst. Evol. Microbiol.">
        <title>The Global Catalogue of Microorganisms (GCM) 10K type strain sequencing project: providing services to taxonomists for standard genome sequencing and annotation.</title>
        <authorList>
            <consortium name="The Broad Institute Genomics Platform"/>
            <consortium name="The Broad Institute Genome Sequencing Center for Infectious Disease"/>
            <person name="Wu L."/>
            <person name="Ma J."/>
        </authorList>
    </citation>
    <scope>NUCLEOTIDE SEQUENCE [LARGE SCALE GENOMIC DNA]</scope>
    <source>
        <strain evidence="3">JCM 15572</strain>
    </source>
</reference>
<dbReference type="Gene3D" id="3.40.30.10">
    <property type="entry name" value="Glutaredoxin"/>
    <property type="match status" value="1"/>
</dbReference>
<feature type="domain" description="DSBA-like thioredoxin" evidence="1">
    <location>
        <begin position="7"/>
        <end position="192"/>
    </location>
</feature>
<sequence>MPNHLALDLWSDFVCGHCYYGTRRIADALELVDKPELYRLRFRSFQLDPRPAAERPSGDLYDYLAQFNGSRAAGRAAMEYIKTIATADGLPFNPDLARPGNTTDAHRLVHLARQSGRDTEIALQLYKAYWSEGLPIADRSALTAFATAAGLNPTEVERTLNSPALTNELHHDQHLATQTGIRAVPALLANASTAPQPINLNQPPQALATTLTRLTP</sequence>
<protein>
    <submittedName>
        <fullName evidence="2">DsbA family oxidoreductase</fullName>
    </submittedName>
</protein>
<organism evidence="2 3">
    <name type="scientific">Kribbella hippodromi</name>
    <dbReference type="NCBI Taxonomy" id="434347"/>
    <lineage>
        <taxon>Bacteria</taxon>
        <taxon>Bacillati</taxon>
        <taxon>Actinomycetota</taxon>
        <taxon>Actinomycetes</taxon>
        <taxon>Propionibacteriales</taxon>
        <taxon>Kribbellaceae</taxon>
        <taxon>Kribbella</taxon>
    </lineage>
</organism>
<evidence type="ECO:0000259" key="1">
    <source>
        <dbReference type="Pfam" id="PF01323"/>
    </source>
</evidence>
<dbReference type="InterPro" id="IPR036249">
    <property type="entry name" value="Thioredoxin-like_sf"/>
</dbReference>
<gene>
    <name evidence="2" type="ORF">GCM10009804_22280</name>
</gene>
<keyword evidence="3" id="KW-1185">Reference proteome</keyword>
<evidence type="ECO:0000313" key="3">
    <source>
        <dbReference type="Proteomes" id="UP001501705"/>
    </source>
</evidence>
<dbReference type="PANTHER" id="PTHR13887:SF41">
    <property type="entry name" value="THIOREDOXIN SUPERFAMILY PROTEIN"/>
    <property type="match status" value="1"/>
</dbReference>
<proteinExistence type="predicted"/>
<comment type="caution">
    <text evidence="2">The sequence shown here is derived from an EMBL/GenBank/DDBJ whole genome shotgun (WGS) entry which is preliminary data.</text>
</comment>